<reference evidence="2 3" key="1">
    <citation type="submission" date="2018-03" db="EMBL/GenBank/DDBJ databases">
        <title>Draft genome of Deinococcus sp. OD32.</title>
        <authorList>
            <person name="Wang X.-P."/>
            <person name="Du Z.-J."/>
        </authorList>
    </citation>
    <scope>NUCLEOTIDE SEQUENCE [LARGE SCALE GENOMIC DNA]</scope>
    <source>
        <strain evidence="2 3">OD32</strain>
    </source>
</reference>
<dbReference type="EMBL" id="PYSV01000013">
    <property type="protein sequence ID" value="PTA67266.1"/>
    <property type="molecule type" value="Genomic_DNA"/>
</dbReference>
<keyword evidence="1" id="KW-1133">Transmembrane helix</keyword>
<feature type="transmembrane region" description="Helical" evidence="1">
    <location>
        <begin position="120"/>
        <end position="140"/>
    </location>
</feature>
<feature type="transmembrane region" description="Helical" evidence="1">
    <location>
        <begin position="94"/>
        <end position="114"/>
    </location>
</feature>
<keyword evidence="1" id="KW-0472">Membrane</keyword>
<accession>A0A2T3W5T9</accession>
<evidence type="ECO:0000256" key="1">
    <source>
        <dbReference type="SAM" id="Phobius"/>
    </source>
</evidence>
<evidence type="ECO:0000313" key="2">
    <source>
        <dbReference type="EMBL" id="PTA67266.1"/>
    </source>
</evidence>
<feature type="transmembrane region" description="Helical" evidence="1">
    <location>
        <begin position="34"/>
        <end position="52"/>
    </location>
</feature>
<evidence type="ECO:0008006" key="4">
    <source>
        <dbReference type="Google" id="ProtNLM"/>
    </source>
</evidence>
<comment type="caution">
    <text evidence="2">The sequence shown here is derived from an EMBL/GenBank/DDBJ whole genome shotgun (WGS) entry which is preliminary data.</text>
</comment>
<name>A0A2T3W5T9_9DEIO</name>
<protein>
    <recommendedName>
        <fullName evidence="4">DUF4013 domain-containing protein</fullName>
    </recommendedName>
</protein>
<dbReference type="AlphaFoldDB" id="A0A2T3W5T9"/>
<dbReference type="RefSeq" id="WP_107138611.1">
    <property type="nucleotide sequence ID" value="NZ_PYSV01000013.1"/>
</dbReference>
<sequence>MFPQPPPPITLATPLSLRTSFRFPVQHAQARQEVLLGAALLLVFPLGWLLNMGHRIVLVHRMHCGQPAWPAWPAWGRQGWDWVGWRALLRHGGLTFLGMVQYHTPAVALEVLAWHLHSPALHAVAALLWVLATAAVPGYMTHYCRTLDPREIFDPWRALRRVQEGGRAYWHAWGIALCALACSFLGLLAGGVGFLVSSVWFWQVAGFSFATVFTQRFELGPGAGATVAPAPPT</sequence>
<dbReference type="OrthoDB" id="1550604at2"/>
<keyword evidence="3" id="KW-1185">Reference proteome</keyword>
<dbReference type="Proteomes" id="UP000240317">
    <property type="component" value="Unassembled WGS sequence"/>
</dbReference>
<gene>
    <name evidence="2" type="ORF">C8263_13205</name>
</gene>
<feature type="transmembrane region" description="Helical" evidence="1">
    <location>
        <begin position="168"/>
        <end position="188"/>
    </location>
</feature>
<keyword evidence="1" id="KW-0812">Transmembrane</keyword>
<evidence type="ECO:0000313" key="3">
    <source>
        <dbReference type="Proteomes" id="UP000240317"/>
    </source>
</evidence>
<proteinExistence type="predicted"/>
<organism evidence="2 3">
    <name type="scientific">Deinococcus arcticus</name>
    <dbReference type="NCBI Taxonomy" id="2136176"/>
    <lineage>
        <taxon>Bacteria</taxon>
        <taxon>Thermotogati</taxon>
        <taxon>Deinococcota</taxon>
        <taxon>Deinococci</taxon>
        <taxon>Deinococcales</taxon>
        <taxon>Deinococcaceae</taxon>
        <taxon>Deinococcus</taxon>
    </lineage>
</organism>